<dbReference type="Proteomes" id="UP000250043">
    <property type="component" value="Unassembled WGS sequence"/>
</dbReference>
<dbReference type="OrthoDB" id="167809at2759"/>
<dbReference type="GO" id="GO:0016787">
    <property type="term" value="F:hydrolase activity"/>
    <property type="evidence" value="ECO:0007669"/>
    <property type="project" value="UniProtKB-KW"/>
</dbReference>
<dbReference type="PANTHER" id="PTHR43540:SF1">
    <property type="entry name" value="ISOCHORISMATASE HYDROLASE"/>
    <property type="match status" value="1"/>
</dbReference>
<dbReference type="InterPro" id="IPR000868">
    <property type="entry name" value="Isochorismatase-like_dom"/>
</dbReference>
<evidence type="ECO:0000256" key="2">
    <source>
        <dbReference type="ARBA" id="ARBA00022801"/>
    </source>
</evidence>
<dbReference type="EMBL" id="KV722423">
    <property type="protein sequence ID" value="OCH89588.1"/>
    <property type="molecule type" value="Genomic_DNA"/>
</dbReference>
<keyword evidence="5" id="KW-1185">Reference proteome</keyword>
<reference evidence="4 5" key="1">
    <citation type="submission" date="2016-07" db="EMBL/GenBank/DDBJ databases">
        <title>Draft genome of the white-rot fungus Obba rivulosa 3A-2.</title>
        <authorList>
            <consortium name="DOE Joint Genome Institute"/>
            <person name="Miettinen O."/>
            <person name="Riley R."/>
            <person name="Acob R."/>
            <person name="Barry K."/>
            <person name="Cullen D."/>
            <person name="De Vries R."/>
            <person name="Hainaut M."/>
            <person name="Hatakka A."/>
            <person name="Henrissat B."/>
            <person name="Hilden K."/>
            <person name="Kuo R."/>
            <person name="Labutti K."/>
            <person name="Lipzen A."/>
            <person name="Makela M.R."/>
            <person name="Sandor L."/>
            <person name="Spatafora J.W."/>
            <person name="Grigoriev I.V."/>
            <person name="Hibbett D.S."/>
        </authorList>
    </citation>
    <scope>NUCLEOTIDE SEQUENCE [LARGE SCALE GENOMIC DNA]</scope>
    <source>
        <strain evidence="4 5">3A-2</strain>
    </source>
</reference>
<evidence type="ECO:0000313" key="4">
    <source>
        <dbReference type="EMBL" id="OCH89588.1"/>
    </source>
</evidence>
<name>A0A8E2ASJ3_9APHY</name>
<feature type="domain" description="Isochorismatase-like" evidence="3">
    <location>
        <begin position="15"/>
        <end position="154"/>
    </location>
</feature>
<dbReference type="Pfam" id="PF00857">
    <property type="entry name" value="Isochorismatase"/>
    <property type="match status" value="1"/>
</dbReference>
<accession>A0A8E2ASJ3</accession>
<gene>
    <name evidence="4" type="ORF">OBBRIDRAFT_732378</name>
</gene>
<evidence type="ECO:0000256" key="1">
    <source>
        <dbReference type="ARBA" id="ARBA00006336"/>
    </source>
</evidence>
<dbReference type="SUPFAM" id="SSF52499">
    <property type="entry name" value="Isochorismatase-like hydrolases"/>
    <property type="match status" value="1"/>
</dbReference>
<dbReference type="InterPro" id="IPR036380">
    <property type="entry name" value="Isochorismatase-like_sf"/>
</dbReference>
<sequence length="195" mass="20831">MASAPAAPPDDPARVLLVLDAQHAYLADPPLGVPAARTVSANILRVLEHARAQAPPPRIVHVRNAGESGEADEPHTPGWQLVFAPRPHEPVLDKTKNNAFEGTRLAELVPPDADLVVIGIQSDFCVRATCSAALARGNNVVLVRGAHGTYDRNETWAGGTVTPAKQVEEEIEAELEEAGVVLLEMHELSELFAAR</sequence>
<dbReference type="Gene3D" id="3.40.50.850">
    <property type="entry name" value="Isochorismatase-like"/>
    <property type="match status" value="1"/>
</dbReference>
<evidence type="ECO:0000313" key="5">
    <source>
        <dbReference type="Proteomes" id="UP000250043"/>
    </source>
</evidence>
<keyword evidence="2 4" id="KW-0378">Hydrolase</keyword>
<dbReference type="InterPro" id="IPR050272">
    <property type="entry name" value="Isochorismatase-like_hydrls"/>
</dbReference>
<protein>
    <submittedName>
        <fullName evidence="4">Isochorismatase hydrolase</fullName>
    </submittedName>
</protein>
<comment type="similarity">
    <text evidence="1">Belongs to the isochorismatase family.</text>
</comment>
<evidence type="ECO:0000259" key="3">
    <source>
        <dbReference type="Pfam" id="PF00857"/>
    </source>
</evidence>
<dbReference type="AlphaFoldDB" id="A0A8E2ASJ3"/>
<proteinExistence type="inferred from homology"/>
<organism evidence="4 5">
    <name type="scientific">Obba rivulosa</name>
    <dbReference type="NCBI Taxonomy" id="1052685"/>
    <lineage>
        <taxon>Eukaryota</taxon>
        <taxon>Fungi</taxon>
        <taxon>Dikarya</taxon>
        <taxon>Basidiomycota</taxon>
        <taxon>Agaricomycotina</taxon>
        <taxon>Agaricomycetes</taxon>
        <taxon>Polyporales</taxon>
        <taxon>Gelatoporiaceae</taxon>
        <taxon>Obba</taxon>
    </lineage>
</organism>
<dbReference type="PANTHER" id="PTHR43540">
    <property type="entry name" value="PEROXYUREIDOACRYLATE/UREIDOACRYLATE AMIDOHYDROLASE-RELATED"/>
    <property type="match status" value="1"/>
</dbReference>